<feature type="transmembrane region" description="Helical" evidence="6">
    <location>
        <begin position="83"/>
        <end position="105"/>
    </location>
</feature>
<dbReference type="AlphaFoldDB" id="W7R2S5"/>
<dbReference type="GO" id="GO:0055085">
    <property type="term" value="P:transmembrane transport"/>
    <property type="evidence" value="ECO:0007669"/>
    <property type="project" value="TreeGrafter"/>
</dbReference>
<dbReference type="STRING" id="1328313.DS2_02088"/>
<accession>W7R2S5</accession>
<feature type="transmembrane region" description="Helical" evidence="6">
    <location>
        <begin position="246"/>
        <end position="268"/>
    </location>
</feature>
<feature type="signal peptide" evidence="7">
    <location>
        <begin position="1"/>
        <end position="21"/>
    </location>
</feature>
<keyword evidence="3 6" id="KW-0812">Transmembrane</keyword>
<keyword evidence="9" id="KW-1185">Reference proteome</keyword>
<dbReference type="PANTHER" id="PTHR21716:SF16">
    <property type="entry name" value="BLL1467 PROTEIN"/>
    <property type="match status" value="1"/>
</dbReference>
<evidence type="ECO:0000256" key="2">
    <source>
        <dbReference type="ARBA" id="ARBA00009773"/>
    </source>
</evidence>
<feature type="transmembrane region" description="Helical" evidence="6">
    <location>
        <begin position="208"/>
        <end position="226"/>
    </location>
</feature>
<reference evidence="8 9" key="1">
    <citation type="journal article" date="2014" name="Genome Announc.">
        <title>Draft Genome Sequence of the Agar-Degrading Bacterium Catenovulum sp. Strain DS-2, Isolated from Intestines of Haliotis diversicolor.</title>
        <authorList>
            <person name="Shan D."/>
            <person name="Li X."/>
            <person name="Gu Z."/>
            <person name="Wei G."/>
            <person name="Gao Z."/>
            <person name="Shao Z."/>
        </authorList>
    </citation>
    <scope>NUCLEOTIDE SEQUENCE [LARGE SCALE GENOMIC DNA]</scope>
    <source>
        <strain evidence="8 9">DS-2</strain>
    </source>
</reference>
<feature type="transmembrane region" description="Helical" evidence="6">
    <location>
        <begin position="142"/>
        <end position="164"/>
    </location>
</feature>
<dbReference type="GO" id="GO:0016020">
    <property type="term" value="C:membrane"/>
    <property type="evidence" value="ECO:0007669"/>
    <property type="project" value="UniProtKB-SubCell"/>
</dbReference>
<evidence type="ECO:0008006" key="10">
    <source>
        <dbReference type="Google" id="ProtNLM"/>
    </source>
</evidence>
<gene>
    <name evidence="8" type="ORF">DS2_02088</name>
</gene>
<evidence type="ECO:0000256" key="6">
    <source>
        <dbReference type="SAM" id="Phobius"/>
    </source>
</evidence>
<sequence>MTLLTALAMFSSVWVTIPAFAKWMQTAPEKIEAALHADKQIQSTIDKLQETSEKVDEMVSGIVENSAETSIVIDNQSNWVDQIFNGLQTSFGILVIVLTLTLFLLNNGGELLHNITKLSNNRTNRRRAIKLFRTLRVEVGRYLATVLVINMLCGLLTSLIVWYFDLPMPWVWLVLVTFLRFIPYIGVAVICGLMFVIGVSQMQSIVPALMPVGAFLLLTNITGMLIDPYIHGIRLRINPIIVFASVLFWAWLWGIAGAIVAVPMLTILSVTAKTLEWHSVNQIMEGHNK</sequence>
<feature type="transmembrane region" description="Helical" evidence="6">
    <location>
        <begin position="170"/>
        <end position="196"/>
    </location>
</feature>
<comment type="subcellular location">
    <subcellularLocation>
        <location evidence="1">Membrane</location>
        <topology evidence="1">Multi-pass membrane protein</topology>
    </subcellularLocation>
</comment>
<keyword evidence="7" id="KW-0732">Signal</keyword>
<dbReference type="eggNOG" id="COG0628">
    <property type="taxonomic scope" value="Bacteria"/>
</dbReference>
<protein>
    <recommendedName>
        <fullName evidence="10">Permease</fullName>
    </recommendedName>
</protein>
<evidence type="ECO:0000256" key="7">
    <source>
        <dbReference type="SAM" id="SignalP"/>
    </source>
</evidence>
<dbReference type="EMBL" id="ARZY01000002">
    <property type="protein sequence ID" value="EWH11935.1"/>
    <property type="molecule type" value="Genomic_DNA"/>
</dbReference>
<dbReference type="Pfam" id="PF01594">
    <property type="entry name" value="AI-2E_transport"/>
    <property type="match status" value="1"/>
</dbReference>
<name>W7R2S5_9ALTE</name>
<comment type="similarity">
    <text evidence="2">Belongs to the autoinducer-2 exporter (AI-2E) (TC 2.A.86) family.</text>
</comment>
<dbReference type="InterPro" id="IPR002549">
    <property type="entry name" value="AI-2E-like"/>
</dbReference>
<keyword evidence="5 6" id="KW-0472">Membrane</keyword>
<comment type="caution">
    <text evidence="8">The sequence shown here is derived from an EMBL/GenBank/DDBJ whole genome shotgun (WGS) entry which is preliminary data.</text>
</comment>
<proteinExistence type="inferred from homology"/>
<evidence type="ECO:0000256" key="5">
    <source>
        <dbReference type="ARBA" id="ARBA00023136"/>
    </source>
</evidence>
<evidence type="ECO:0000256" key="3">
    <source>
        <dbReference type="ARBA" id="ARBA00022692"/>
    </source>
</evidence>
<dbReference type="PANTHER" id="PTHR21716">
    <property type="entry name" value="TRANSMEMBRANE PROTEIN"/>
    <property type="match status" value="1"/>
</dbReference>
<organism evidence="8 9">
    <name type="scientific">Catenovulum agarivorans DS-2</name>
    <dbReference type="NCBI Taxonomy" id="1328313"/>
    <lineage>
        <taxon>Bacteria</taxon>
        <taxon>Pseudomonadati</taxon>
        <taxon>Pseudomonadota</taxon>
        <taxon>Gammaproteobacteria</taxon>
        <taxon>Alteromonadales</taxon>
        <taxon>Alteromonadaceae</taxon>
        <taxon>Catenovulum</taxon>
    </lineage>
</organism>
<keyword evidence="4 6" id="KW-1133">Transmembrane helix</keyword>
<dbReference type="Proteomes" id="UP000019276">
    <property type="component" value="Unassembled WGS sequence"/>
</dbReference>
<evidence type="ECO:0000256" key="4">
    <source>
        <dbReference type="ARBA" id="ARBA00022989"/>
    </source>
</evidence>
<feature type="chain" id="PRO_5004898728" description="Permease" evidence="7">
    <location>
        <begin position="22"/>
        <end position="289"/>
    </location>
</feature>
<evidence type="ECO:0000313" key="9">
    <source>
        <dbReference type="Proteomes" id="UP000019276"/>
    </source>
</evidence>
<evidence type="ECO:0000313" key="8">
    <source>
        <dbReference type="EMBL" id="EWH11935.1"/>
    </source>
</evidence>
<evidence type="ECO:0000256" key="1">
    <source>
        <dbReference type="ARBA" id="ARBA00004141"/>
    </source>
</evidence>